<dbReference type="Pfam" id="PF00001">
    <property type="entry name" value="7tm_1"/>
    <property type="match status" value="1"/>
</dbReference>
<evidence type="ECO:0000256" key="3">
    <source>
        <dbReference type="ARBA" id="ARBA00022692"/>
    </source>
</evidence>
<evidence type="ECO:0000256" key="6">
    <source>
        <dbReference type="SAM" id="Phobius"/>
    </source>
</evidence>
<evidence type="ECO:0000259" key="7">
    <source>
        <dbReference type="PROSITE" id="PS50262"/>
    </source>
</evidence>
<accession>A0AAN8J7D1</accession>
<evidence type="ECO:0000256" key="4">
    <source>
        <dbReference type="ARBA" id="ARBA00022989"/>
    </source>
</evidence>
<dbReference type="EMBL" id="JAZGQO010000014">
    <property type="protein sequence ID" value="KAK6171425.1"/>
    <property type="molecule type" value="Genomic_DNA"/>
</dbReference>
<keyword evidence="2" id="KW-1003">Cell membrane</keyword>
<proteinExistence type="predicted"/>
<keyword evidence="3 6" id="KW-0812">Transmembrane</keyword>
<feature type="transmembrane region" description="Helical" evidence="6">
    <location>
        <begin position="179"/>
        <end position="202"/>
    </location>
</feature>
<keyword evidence="4 6" id="KW-1133">Transmembrane helix</keyword>
<gene>
    <name evidence="8" type="ORF">SNE40_019618</name>
</gene>
<feature type="transmembrane region" description="Helical" evidence="6">
    <location>
        <begin position="58"/>
        <end position="81"/>
    </location>
</feature>
<keyword evidence="9" id="KW-1185">Reference proteome</keyword>
<protein>
    <recommendedName>
        <fullName evidence="7">G-protein coupled receptors family 1 profile domain-containing protein</fullName>
    </recommendedName>
</protein>
<dbReference type="AlphaFoldDB" id="A0AAN8J7D1"/>
<feature type="transmembrane region" description="Helical" evidence="6">
    <location>
        <begin position="21"/>
        <end position="46"/>
    </location>
</feature>
<feature type="transmembrane region" description="Helical" evidence="6">
    <location>
        <begin position="234"/>
        <end position="257"/>
    </location>
</feature>
<organism evidence="8 9">
    <name type="scientific">Patella caerulea</name>
    <name type="common">Rayed Mediterranean limpet</name>
    <dbReference type="NCBI Taxonomy" id="87958"/>
    <lineage>
        <taxon>Eukaryota</taxon>
        <taxon>Metazoa</taxon>
        <taxon>Spiralia</taxon>
        <taxon>Lophotrochozoa</taxon>
        <taxon>Mollusca</taxon>
        <taxon>Gastropoda</taxon>
        <taxon>Patellogastropoda</taxon>
        <taxon>Patelloidea</taxon>
        <taxon>Patellidae</taxon>
        <taxon>Patella</taxon>
    </lineage>
</organism>
<dbReference type="GO" id="GO:0005886">
    <property type="term" value="C:plasma membrane"/>
    <property type="evidence" value="ECO:0007669"/>
    <property type="project" value="UniProtKB-SubCell"/>
</dbReference>
<evidence type="ECO:0000256" key="1">
    <source>
        <dbReference type="ARBA" id="ARBA00004651"/>
    </source>
</evidence>
<feature type="domain" description="G-protein coupled receptors family 1 profile" evidence="7">
    <location>
        <begin position="37"/>
        <end position="288"/>
    </location>
</feature>
<reference evidence="8 9" key="1">
    <citation type="submission" date="2024-01" db="EMBL/GenBank/DDBJ databases">
        <title>The genome of the rayed Mediterranean limpet Patella caerulea (Linnaeus, 1758).</title>
        <authorList>
            <person name="Anh-Thu Weber A."/>
            <person name="Halstead-Nussloch G."/>
        </authorList>
    </citation>
    <scope>NUCLEOTIDE SEQUENCE [LARGE SCALE GENOMIC DNA]</scope>
    <source>
        <strain evidence="8">AATW-2023a</strain>
        <tissue evidence="8">Whole specimen</tissue>
    </source>
</reference>
<dbReference type="PANTHER" id="PTHR22750">
    <property type="entry name" value="G-PROTEIN COUPLED RECEPTOR"/>
    <property type="match status" value="1"/>
</dbReference>
<dbReference type="PRINTS" id="PR00237">
    <property type="entry name" value="GPCRRHODOPSN"/>
</dbReference>
<name>A0AAN8J7D1_PATCE</name>
<feature type="transmembrane region" description="Helical" evidence="6">
    <location>
        <begin position="96"/>
        <end position="118"/>
    </location>
</feature>
<dbReference type="SUPFAM" id="SSF81321">
    <property type="entry name" value="Family A G protein-coupled receptor-like"/>
    <property type="match status" value="1"/>
</dbReference>
<dbReference type="SMART" id="SM01381">
    <property type="entry name" value="7TM_GPCR_Srsx"/>
    <property type="match status" value="1"/>
</dbReference>
<evidence type="ECO:0000256" key="2">
    <source>
        <dbReference type="ARBA" id="ARBA00022475"/>
    </source>
</evidence>
<comment type="subcellular location">
    <subcellularLocation>
        <location evidence="1">Cell membrane</location>
        <topology evidence="1">Multi-pass membrane protein</topology>
    </subcellularLocation>
</comment>
<feature type="transmembrane region" description="Helical" evidence="6">
    <location>
        <begin position="139"/>
        <end position="159"/>
    </location>
</feature>
<evidence type="ECO:0000256" key="5">
    <source>
        <dbReference type="ARBA" id="ARBA00023136"/>
    </source>
</evidence>
<keyword evidence="5 6" id="KW-0472">Membrane</keyword>
<dbReference type="InterPro" id="IPR000276">
    <property type="entry name" value="GPCR_Rhodpsn"/>
</dbReference>
<dbReference type="GO" id="GO:0004930">
    <property type="term" value="F:G protein-coupled receptor activity"/>
    <property type="evidence" value="ECO:0007669"/>
    <property type="project" value="InterPro"/>
</dbReference>
<evidence type="ECO:0000313" key="8">
    <source>
        <dbReference type="EMBL" id="KAK6171425.1"/>
    </source>
</evidence>
<dbReference type="PROSITE" id="PS50262">
    <property type="entry name" value="G_PROTEIN_RECEP_F1_2"/>
    <property type="match status" value="1"/>
</dbReference>
<dbReference type="InterPro" id="IPR017452">
    <property type="entry name" value="GPCR_Rhodpsn_7TM"/>
</dbReference>
<sequence length="329" mass="37577">MYSGNNCLHANTTDLMTWQNYVFIAINVVLTIFICSGNFLTIIAVWRTPVLRTVPNMYVTSLAVADFIAGAVILLQVPIFIPSVKHIVSDIKYLCLFRHVTFFVSVSMSVVSMVAIAFDRTIYISCPLRYMQLATTKRTWMVIVCMWIFSLLIGTMPFYYNNWKPCMNCSIFRVLKMEYQVYIQTSLFAFFCILTACCYGNILRIARRQQRQILEQTTRSRQSHKPQLAQDLKLVKLFGLVFGVFFICYLPAIISVAGGHLGIYVPQMVTNITVPILVLNSGMNFVVYAVKNKDFRRAFVKMTCTKRSKINPVDPTIITVLSKSDESSR</sequence>
<dbReference type="Gene3D" id="1.20.1070.10">
    <property type="entry name" value="Rhodopsin 7-helix transmembrane proteins"/>
    <property type="match status" value="1"/>
</dbReference>
<feature type="transmembrane region" description="Helical" evidence="6">
    <location>
        <begin position="269"/>
        <end position="290"/>
    </location>
</feature>
<dbReference type="Proteomes" id="UP001347796">
    <property type="component" value="Unassembled WGS sequence"/>
</dbReference>
<comment type="caution">
    <text evidence="8">The sequence shown here is derived from an EMBL/GenBank/DDBJ whole genome shotgun (WGS) entry which is preliminary data.</text>
</comment>
<evidence type="ECO:0000313" key="9">
    <source>
        <dbReference type="Proteomes" id="UP001347796"/>
    </source>
</evidence>